<dbReference type="InterPro" id="IPR010756">
    <property type="entry name" value="Tls1-like"/>
</dbReference>
<evidence type="ECO:0000256" key="2">
    <source>
        <dbReference type="ARBA" id="ARBA00007643"/>
    </source>
</evidence>
<dbReference type="AlphaFoldDB" id="A0A427YSD0"/>
<organism evidence="5 6">
    <name type="scientific">Saitozyma podzolica</name>
    <dbReference type="NCBI Taxonomy" id="1890683"/>
    <lineage>
        <taxon>Eukaryota</taxon>
        <taxon>Fungi</taxon>
        <taxon>Dikarya</taxon>
        <taxon>Basidiomycota</taxon>
        <taxon>Agaricomycotina</taxon>
        <taxon>Tremellomycetes</taxon>
        <taxon>Tremellales</taxon>
        <taxon>Trimorphomycetaceae</taxon>
        <taxon>Saitozyma</taxon>
    </lineage>
</organism>
<evidence type="ECO:0008006" key="7">
    <source>
        <dbReference type="Google" id="ProtNLM"/>
    </source>
</evidence>
<dbReference type="Proteomes" id="UP000279259">
    <property type="component" value="Unassembled WGS sequence"/>
</dbReference>
<comment type="caution">
    <text evidence="5">The sequence shown here is derived from an EMBL/GenBank/DDBJ whole genome shotgun (WGS) entry which is preliminary data.</text>
</comment>
<dbReference type="PANTHER" id="PTHR13486:SF2">
    <property type="entry name" value="SPLICING FACTOR C9ORF78"/>
    <property type="match status" value="1"/>
</dbReference>
<name>A0A427YSD0_9TREE</name>
<feature type="compositionally biased region" description="Gly residues" evidence="4">
    <location>
        <begin position="119"/>
        <end position="130"/>
    </location>
</feature>
<dbReference type="OrthoDB" id="5627at2759"/>
<feature type="region of interest" description="Disordered" evidence="4">
    <location>
        <begin position="97"/>
        <end position="154"/>
    </location>
</feature>
<evidence type="ECO:0000256" key="4">
    <source>
        <dbReference type="SAM" id="MobiDB-lite"/>
    </source>
</evidence>
<dbReference type="GO" id="GO:0005681">
    <property type="term" value="C:spliceosomal complex"/>
    <property type="evidence" value="ECO:0007669"/>
    <property type="project" value="TreeGrafter"/>
</dbReference>
<feature type="region of interest" description="Disordered" evidence="4">
    <location>
        <begin position="1"/>
        <end position="84"/>
    </location>
</feature>
<dbReference type="EMBL" id="RSCD01000003">
    <property type="protein sequence ID" value="RSH94033.1"/>
    <property type="molecule type" value="Genomic_DNA"/>
</dbReference>
<keyword evidence="6" id="KW-1185">Reference proteome</keyword>
<dbReference type="STRING" id="1890683.A0A427YSD0"/>
<gene>
    <name evidence="5" type="ORF">EHS25_006687</name>
</gene>
<keyword evidence="3" id="KW-0539">Nucleus</keyword>
<evidence type="ECO:0000256" key="3">
    <source>
        <dbReference type="ARBA" id="ARBA00023242"/>
    </source>
</evidence>
<evidence type="ECO:0000313" key="5">
    <source>
        <dbReference type="EMBL" id="RSH94033.1"/>
    </source>
</evidence>
<dbReference type="Pfam" id="PF07052">
    <property type="entry name" value="Hep_59"/>
    <property type="match status" value="1"/>
</dbReference>
<dbReference type="PANTHER" id="PTHR13486">
    <property type="entry name" value="TELOMERE LENGTH AND SILENCING PROTEIN 1 TLS1 FAMILY MEMBER"/>
    <property type="match status" value="1"/>
</dbReference>
<feature type="region of interest" description="Disordered" evidence="4">
    <location>
        <begin position="314"/>
        <end position="345"/>
    </location>
</feature>
<feature type="compositionally biased region" description="Basic and acidic residues" evidence="4">
    <location>
        <begin position="325"/>
        <end position="338"/>
    </location>
</feature>
<evidence type="ECO:0000256" key="1">
    <source>
        <dbReference type="ARBA" id="ARBA00004123"/>
    </source>
</evidence>
<feature type="compositionally biased region" description="Low complexity" evidence="4">
    <location>
        <begin position="17"/>
        <end position="40"/>
    </location>
</feature>
<dbReference type="GO" id="GO:0000398">
    <property type="term" value="P:mRNA splicing, via spliceosome"/>
    <property type="evidence" value="ECO:0007669"/>
    <property type="project" value="TreeGrafter"/>
</dbReference>
<sequence>MFKKRTRPAGVRDRAASSTPLDSGAASSSSTPGPDSQSQPLAGPSSAATEAGADSSRPRAGTSGGGAAEDGAADADNSTDPDTSNIDELILLRKLRKAKQGIDLQRLNRGEDKHKHRGGGGSGSDSGSGGLQTQQKSKTASKEDRGDPTDDFADEAERLKNLVRSNNFTQQTNALDVDRHMLAYIESELAKRRGNTASEGYAPAEAYDPQAELFKLAEKYRWDNRKKDEEEGNVTNSLGMLTSIPEVDLGMDNRLRNIEATEKAKRDMMEARKAELAARRRPEDVDYSAARFHRPHLRIASDIYAMDDTQRVAAGLPPPSRPRNLGHEQATDEAVYDRFKKRMKR</sequence>
<comment type="similarity">
    <text evidence="2">Belongs to the TLS1 family.</text>
</comment>
<evidence type="ECO:0000313" key="6">
    <source>
        <dbReference type="Proteomes" id="UP000279259"/>
    </source>
</evidence>
<proteinExistence type="inferred from homology"/>
<accession>A0A427YSD0</accession>
<comment type="subcellular location">
    <subcellularLocation>
        <location evidence="1">Nucleus</location>
    </subcellularLocation>
</comment>
<protein>
    <recommendedName>
        <fullName evidence="7">Hepatocellular carcinoma-associated antigen 59-domain-containing protein</fullName>
    </recommendedName>
</protein>
<reference evidence="5 6" key="1">
    <citation type="submission" date="2018-11" db="EMBL/GenBank/DDBJ databases">
        <title>Genome sequence of Saitozyma podzolica DSM 27192.</title>
        <authorList>
            <person name="Aliyu H."/>
            <person name="Gorte O."/>
            <person name="Ochsenreither K."/>
        </authorList>
    </citation>
    <scope>NUCLEOTIDE SEQUENCE [LARGE SCALE GENOMIC DNA]</scope>
    <source>
        <strain evidence="5 6">DSM 27192</strain>
    </source>
</reference>